<organism evidence="2 3">
    <name type="scientific">Chroococcidiopsis cubana SAG 39.79</name>
    <dbReference type="NCBI Taxonomy" id="388085"/>
    <lineage>
        <taxon>Bacteria</taxon>
        <taxon>Bacillati</taxon>
        <taxon>Cyanobacteriota</taxon>
        <taxon>Cyanophyceae</taxon>
        <taxon>Chroococcidiopsidales</taxon>
        <taxon>Chroococcidiopsidaceae</taxon>
        <taxon>Chroococcidiopsis</taxon>
    </lineage>
</organism>
<accession>A0AB37UG37</accession>
<dbReference type="SUPFAM" id="SSF110849">
    <property type="entry name" value="ParB/Sulfiredoxin"/>
    <property type="match status" value="1"/>
</dbReference>
<dbReference type="InterPro" id="IPR036086">
    <property type="entry name" value="ParB/Sulfiredoxin_sf"/>
</dbReference>
<dbReference type="EMBL" id="RSCK01000040">
    <property type="protein sequence ID" value="RUT10555.1"/>
    <property type="molecule type" value="Genomic_DNA"/>
</dbReference>
<feature type="domain" description="ParB-like N-terminal" evidence="1">
    <location>
        <begin position="27"/>
        <end position="117"/>
    </location>
</feature>
<reference evidence="2 3" key="1">
    <citation type="journal article" date="2019" name="Genome Biol. Evol.">
        <title>Day and night: Metabolic profiles and evolutionary relationships of six axenic non-marine cyanobacteria.</title>
        <authorList>
            <person name="Will S.E."/>
            <person name="Henke P."/>
            <person name="Boedeker C."/>
            <person name="Huang S."/>
            <person name="Brinkmann H."/>
            <person name="Rohde M."/>
            <person name="Jarek M."/>
            <person name="Friedl T."/>
            <person name="Seufert S."/>
            <person name="Schumacher M."/>
            <person name="Overmann J."/>
            <person name="Neumann-Schaal M."/>
            <person name="Petersen J."/>
        </authorList>
    </citation>
    <scope>NUCLEOTIDE SEQUENCE [LARGE SCALE GENOMIC DNA]</scope>
    <source>
        <strain evidence="2 3">SAG 39.79</strain>
    </source>
</reference>
<name>A0AB37UG37_9CYAN</name>
<dbReference type="InterPro" id="IPR003115">
    <property type="entry name" value="ParB_N"/>
</dbReference>
<sequence>MNDSPYNAIAILRQKRSVLESLSANVLYLALDEIRRDGGTQPRAAIDLKHVKLLEEQIEDGQELEPVTVFYDGESYWLADGYHRFTAHRNRGLEAIACVVRQGTRRDAVLYSVGANAENKPALPRSREDKRRAVMTLLQDPEWGEWSNYSIAKTCRVNEKTVRNLRSSLTTEIRSEESTRIYKTKHGTTATMATASIGKAHSTRLPDRHCVKCDSTAQVEDNEQKRFVVGDRITVAADHPLLPNRSGTISQIPNSNAAVVELDTGERELIALKYLAPATAQHLKLEIAGLVEIHAPDNDKIDGRVGRIATVKENNVEVWLRDVETMTMHSYSLKPQQLTPLPLEREPQLVELSDRIALLRSCDLDPFEREILSMLERPIVLTPTELEYLVGIERRYGIVEK</sequence>
<evidence type="ECO:0000313" key="2">
    <source>
        <dbReference type="EMBL" id="RUT10555.1"/>
    </source>
</evidence>
<evidence type="ECO:0000313" key="3">
    <source>
        <dbReference type="Proteomes" id="UP000282574"/>
    </source>
</evidence>
<dbReference type="SMART" id="SM00470">
    <property type="entry name" value="ParB"/>
    <property type="match status" value="1"/>
</dbReference>
<dbReference type="Gene3D" id="3.90.1530.10">
    <property type="entry name" value="Conserved hypothetical protein from pyrococcus furiosus pfu- 392566-001, ParB domain"/>
    <property type="match status" value="1"/>
</dbReference>
<dbReference type="Pfam" id="PF02195">
    <property type="entry name" value="ParB_N"/>
    <property type="match status" value="1"/>
</dbReference>
<comment type="caution">
    <text evidence="2">The sequence shown here is derived from an EMBL/GenBank/DDBJ whole genome shotgun (WGS) entry which is preliminary data.</text>
</comment>
<dbReference type="RefSeq" id="WP_199755674.1">
    <property type="nucleotide sequence ID" value="NZ_JAVKZF010000004.1"/>
</dbReference>
<gene>
    <name evidence="2" type="ORF">DSM107010_41220</name>
</gene>
<keyword evidence="3" id="KW-1185">Reference proteome</keyword>
<dbReference type="Proteomes" id="UP000282574">
    <property type="component" value="Unassembled WGS sequence"/>
</dbReference>
<dbReference type="AlphaFoldDB" id="A0AB37UG37"/>
<evidence type="ECO:0000259" key="1">
    <source>
        <dbReference type="SMART" id="SM00470"/>
    </source>
</evidence>
<protein>
    <recommendedName>
        <fullName evidence="1">ParB-like N-terminal domain-containing protein</fullName>
    </recommendedName>
</protein>
<proteinExistence type="predicted"/>